<evidence type="ECO:0000259" key="3">
    <source>
        <dbReference type="PROSITE" id="PS51767"/>
    </source>
</evidence>
<feature type="non-terminal residue" evidence="4">
    <location>
        <position position="422"/>
    </location>
</feature>
<dbReference type="EMBL" id="KN882024">
    <property type="protein sequence ID" value="KIY46720.1"/>
    <property type="molecule type" value="Genomic_DNA"/>
</dbReference>
<evidence type="ECO:0000313" key="5">
    <source>
        <dbReference type="Proteomes" id="UP000054144"/>
    </source>
</evidence>
<dbReference type="PANTHER" id="PTHR47966:SF51">
    <property type="entry name" value="BETA-SITE APP-CLEAVING ENZYME, ISOFORM A-RELATED"/>
    <property type="match status" value="1"/>
</dbReference>
<protein>
    <submittedName>
        <fullName evidence="4">Acid protease</fullName>
    </submittedName>
</protein>
<sequence>TAMVLWLLSAVTSAVLLHLEGQPQTSSQHVHSTLVGISPLSDAGDISYYTNITLGDQLFRVLIDTGRRGSTCRSDLWVAGDVTESEFTGFDSGVTYAVGEIEAGPIKSARLAFADYVLPHQAFIEVEPDEDNRKGEGLLGLGPNSGSNVWLEMNSSAGYAVSDNIFLQNSSTPKFITVLLGRADDTSDPFTFQGDMTIGSLLDNYTEILTQPKLAVTAVPEYDTWNQHFQIHLDDDGIVGPDGEVISMKSSVQSEKDKKKLTAVIDTGFSLSQISTSAASAIYSRFSGAEMVNIQGLGQVWIVPCAQEVNITFKFAGQSFPVHPLDTTLDARLIGIDALQNSEGTPCCIGLFQPISFDVGTHPQFDMVLGMSFLRNVYTLIYYGDFVAGGASKDQPYIQFLSTTDHAKAHSEFVRTRLGGID</sequence>
<feature type="non-terminal residue" evidence="4">
    <location>
        <position position="1"/>
    </location>
</feature>
<evidence type="ECO:0000256" key="2">
    <source>
        <dbReference type="SAM" id="SignalP"/>
    </source>
</evidence>
<dbReference type="PROSITE" id="PS51767">
    <property type="entry name" value="PEPTIDASE_A1"/>
    <property type="match status" value="1"/>
</dbReference>
<comment type="similarity">
    <text evidence="1">Belongs to the peptidase A1 family.</text>
</comment>
<feature type="domain" description="Peptidase A1" evidence="3">
    <location>
        <begin position="48"/>
        <end position="391"/>
    </location>
</feature>
<dbReference type="PANTHER" id="PTHR47966">
    <property type="entry name" value="BETA-SITE APP-CLEAVING ENZYME, ISOFORM A-RELATED"/>
    <property type="match status" value="1"/>
</dbReference>
<dbReference type="InterPro" id="IPR033121">
    <property type="entry name" value="PEPTIDASE_A1"/>
</dbReference>
<dbReference type="InterPro" id="IPR021109">
    <property type="entry name" value="Peptidase_aspartic_dom_sf"/>
</dbReference>
<keyword evidence="2" id="KW-0732">Signal</keyword>
<dbReference type="GO" id="GO:0004190">
    <property type="term" value="F:aspartic-type endopeptidase activity"/>
    <property type="evidence" value="ECO:0007669"/>
    <property type="project" value="InterPro"/>
</dbReference>
<keyword evidence="4" id="KW-0645">Protease</keyword>
<feature type="signal peptide" evidence="2">
    <location>
        <begin position="1"/>
        <end position="21"/>
    </location>
</feature>
<dbReference type="CDD" id="cd05471">
    <property type="entry name" value="pepsin_like"/>
    <property type="match status" value="1"/>
</dbReference>
<dbReference type="Pfam" id="PF00026">
    <property type="entry name" value="Asp"/>
    <property type="match status" value="1"/>
</dbReference>
<proteinExistence type="inferred from homology"/>
<feature type="chain" id="PRO_5002316011" evidence="2">
    <location>
        <begin position="22"/>
        <end position="422"/>
    </location>
</feature>
<evidence type="ECO:0000313" key="4">
    <source>
        <dbReference type="EMBL" id="KIY46720.1"/>
    </source>
</evidence>
<dbReference type="OrthoDB" id="15189at2759"/>
<keyword evidence="5" id="KW-1185">Reference proteome</keyword>
<keyword evidence="4" id="KW-0378">Hydrolase</keyword>
<reference evidence="4 5" key="1">
    <citation type="journal article" date="2015" name="Fungal Genet. Biol.">
        <title>Evolution of novel wood decay mechanisms in Agaricales revealed by the genome sequences of Fistulina hepatica and Cylindrobasidium torrendii.</title>
        <authorList>
            <person name="Floudas D."/>
            <person name="Held B.W."/>
            <person name="Riley R."/>
            <person name="Nagy L.G."/>
            <person name="Koehler G."/>
            <person name="Ransdell A.S."/>
            <person name="Younus H."/>
            <person name="Chow J."/>
            <person name="Chiniquy J."/>
            <person name="Lipzen A."/>
            <person name="Tritt A."/>
            <person name="Sun H."/>
            <person name="Haridas S."/>
            <person name="LaButti K."/>
            <person name="Ohm R.A."/>
            <person name="Kues U."/>
            <person name="Blanchette R.A."/>
            <person name="Grigoriev I.V."/>
            <person name="Minto R.E."/>
            <person name="Hibbett D.S."/>
        </authorList>
    </citation>
    <scope>NUCLEOTIDE SEQUENCE [LARGE SCALE GENOMIC DNA]</scope>
    <source>
        <strain evidence="4 5">ATCC 64428</strain>
    </source>
</reference>
<dbReference type="InterPro" id="IPR001461">
    <property type="entry name" value="Aspartic_peptidase_A1"/>
</dbReference>
<dbReference type="AlphaFoldDB" id="A0A0D7A7I8"/>
<dbReference type="GO" id="GO:0006508">
    <property type="term" value="P:proteolysis"/>
    <property type="evidence" value="ECO:0007669"/>
    <property type="project" value="UniProtKB-KW"/>
</dbReference>
<evidence type="ECO:0000256" key="1">
    <source>
        <dbReference type="ARBA" id="ARBA00007447"/>
    </source>
</evidence>
<dbReference type="Proteomes" id="UP000054144">
    <property type="component" value="Unassembled WGS sequence"/>
</dbReference>
<dbReference type="InterPro" id="IPR034164">
    <property type="entry name" value="Pepsin-like_dom"/>
</dbReference>
<name>A0A0D7A7I8_9AGAR</name>
<accession>A0A0D7A7I8</accession>
<organism evidence="4 5">
    <name type="scientific">Fistulina hepatica ATCC 64428</name>
    <dbReference type="NCBI Taxonomy" id="1128425"/>
    <lineage>
        <taxon>Eukaryota</taxon>
        <taxon>Fungi</taxon>
        <taxon>Dikarya</taxon>
        <taxon>Basidiomycota</taxon>
        <taxon>Agaricomycotina</taxon>
        <taxon>Agaricomycetes</taxon>
        <taxon>Agaricomycetidae</taxon>
        <taxon>Agaricales</taxon>
        <taxon>Fistulinaceae</taxon>
        <taxon>Fistulina</taxon>
    </lineage>
</organism>
<gene>
    <name evidence="4" type="ORF">FISHEDRAFT_28975</name>
</gene>
<dbReference type="SUPFAM" id="SSF50630">
    <property type="entry name" value="Acid proteases"/>
    <property type="match status" value="1"/>
</dbReference>
<dbReference type="Gene3D" id="2.40.70.10">
    <property type="entry name" value="Acid Proteases"/>
    <property type="match status" value="2"/>
</dbReference>